<proteinExistence type="predicted"/>
<gene>
    <name evidence="1" type="ORF">AVEN_165135_1</name>
</gene>
<sequence length="125" mass="14792">MRWQVEFYSSVQDVKKVQLCARTLFVKVFIGVSFPFPSGRDRERECEQHKPTHLNEVRASVVVQQMLAICLNRVRAFRLISLIYNWMRLVDHQLPRCTYTPFAPTRTSHEPSALSRQWTRLRDQG</sequence>
<organism evidence="1 2">
    <name type="scientific">Araneus ventricosus</name>
    <name type="common">Orbweaver spider</name>
    <name type="synonym">Epeira ventricosa</name>
    <dbReference type="NCBI Taxonomy" id="182803"/>
    <lineage>
        <taxon>Eukaryota</taxon>
        <taxon>Metazoa</taxon>
        <taxon>Ecdysozoa</taxon>
        <taxon>Arthropoda</taxon>
        <taxon>Chelicerata</taxon>
        <taxon>Arachnida</taxon>
        <taxon>Araneae</taxon>
        <taxon>Araneomorphae</taxon>
        <taxon>Entelegynae</taxon>
        <taxon>Araneoidea</taxon>
        <taxon>Araneidae</taxon>
        <taxon>Araneus</taxon>
    </lineage>
</organism>
<reference evidence="1 2" key="1">
    <citation type="journal article" date="2019" name="Sci. Rep.">
        <title>Orb-weaving spider Araneus ventricosus genome elucidates the spidroin gene catalogue.</title>
        <authorList>
            <person name="Kono N."/>
            <person name="Nakamura H."/>
            <person name="Ohtoshi R."/>
            <person name="Moran D.A.P."/>
            <person name="Shinohara A."/>
            <person name="Yoshida Y."/>
            <person name="Fujiwara M."/>
            <person name="Mori M."/>
            <person name="Tomita M."/>
            <person name="Arakawa K."/>
        </authorList>
    </citation>
    <scope>NUCLEOTIDE SEQUENCE [LARGE SCALE GENOMIC DNA]</scope>
</reference>
<dbReference type="EMBL" id="BGPR01000054">
    <property type="protein sequence ID" value="GBL87516.1"/>
    <property type="molecule type" value="Genomic_DNA"/>
</dbReference>
<evidence type="ECO:0000313" key="2">
    <source>
        <dbReference type="Proteomes" id="UP000499080"/>
    </source>
</evidence>
<keyword evidence="2" id="KW-1185">Reference proteome</keyword>
<protein>
    <submittedName>
        <fullName evidence="1">Uncharacterized protein</fullName>
    </submittedName>
</protein>
<dbReference type="Proteomes" id="UP000499080">
    <property type="component" value="Unassembled WGS sequence"/>
</dbReference>
<evidence type="ECO:0000313" key="1">
    <source>
        <dbReference type="EMBL" id="GBL87516.1"/>
    </source>
</evidence>
<accession>A0A4Y2B8A2</accession>
<name>A0A4Y2B8A2_ARAVE</name>
<dbReference type="AlphaFoldDB" id="A0A4Y2B8A2"/>
<comment type="caution">
    <text evidence="1">The sequence shown here is derived from an EMBL/GenBank/DDBJ whole genome shotgun (WGS) entry which is preliminary data.</text>
</comment>